<feature type="compositionally biased region" description="Low complexity" evidence="1">
    <location>
        <begin position="103"/>
        <end position="120"/>
    </location>
</feature>
<dbReference type="VEuPathDB" id="FungiDB:CD36_34720"/>
<name>B9WMV5_CANDC</name>
<dbReference type="GeneID" id="8049714"/>
<feature type="compositionally biased region" description="Low complexity" evidence="1">
    <location>
        <begin position="37"/>
        <end position="67"/>
    </location>
</feature>
<dbReference type="Proteomes" id="UP000002605">
    <property type="component" value="Chromosome R"/>
</dbReference>
<dbReference type="KEGG" id="cdu:CD36_34720"/>
<sequence length="334" mass="36659">MATTPEVTYSNDRRNHPRNRFAWVRRLMQGQNRTAMNNHTNRRTSNNNTNTNNNSNDTHNNNYTNVNRSRHSNRQSSQSRNRPVSNRNQDNIPNTELVENHDNNPTQQEQLEQENNINNVDNEDEGEEGNSLDVMSDQISDNVSTTPLKSIVSSQSTKSPSILSGDALNDQTSLIASTAETSLAPSVQTPTNYTFLPTITTSLTSTTSSSSTTTTTTNTTTNNNNNSNNNNNNNNNAAIVNNNNNNNTILPITFNASIGGQDRDSESIVTLASSTRRIRRRSIDTNCSTTGIPPASIMETLSVHPGGGTNASTYANSIKTSNDDQSFFEESRGP</sequence>
<feature type="compositionally biased region" description="Low complexity" evidence="1">
    <location>
        <begin position="74"/>
        <end position="89"/>
    </location>
</feature>
<dbReference type="eggNOG" id="ENOG502SFF8">
    <property type="taxonomic scope" value="Eukaryota"/>
</dbReference>
<evidence type="ECO:0000313" key="3">
    <source>
        <dbReference type="EMBL" id="CAX40421.1"/>
    </source>
</evidence>
<dbReference type="HOGENOM" id="CLU_852572_0_0_1"/>
<proteinExistence type="predicted"/>
<feature type="region of interest" description="Disordered" evidence="1">
    <location>
        <begin position="203"/>
        <end position="236"/>
    </location>
</feature>
<accession>B9WMV5</accession>
<feature type="compositionally biased region" description="Acidic residues" evidence="1">
    <location>
        <begin position="121"/>
        <end position="130"/>
    </location>
</feature>
<reference evidence="3 4" key="1">
    <citation type="journal article" date="2009" name="Genome Res.">
        <title>Comparative genomics of the fungal pathogens Candida dubliniensis and Candida albicans.</title>
        <authorList>
            <person name="Jackson A.P."/>
            <person name="Gamble J.A."/>
            <person name="Yeomans T."/>
            <person name="Moran G.P."/>
            <person name="Saunders D."/>
            <person name="Harris D."/>
            <person name="Aslett M."/>
            <person name="Barrell J.F."/>
            <person name="Butler G."/>
            <person name="Citiulo F."/>
            <person name="Coleman D.C."/>
            <person name="de Groot P.W.J."/>
            <person name="Goodwin T.J."/>
            <person name="Quail M.A."/>
            <person name="McQuillan J."/>
            <person name="Munro C.A."/>
            <person name="Pain A."/>
            <person name="Poulter R.T."/>
            <person name="Rajandream M.A."/>
            <person name="Renauld H."/>
            <person name="Spiering M.J."/>
            <person name="Tivey A."/>
            <person name="Gow N.A.R."/>
            <person name="Barrell B."/>
            <person name="Sullivan D.J."/>
            <person name="Berriman M."/>
        </authorList>
    </citation>
    <scope>NUCLEOTIDE SEQUENCE [LARGE SCALE GENOMIC DNA]</scope>
    <source>
        <strain evidence="4">CD36 / ATCC MYA-646 / CBS 7987 / NCPF 3949 / NRRL Y-17841</strain>
    </source>
</reference>
<keyword evidence="4" id="KW-1185">Reference proteome</keyword>
<organism evidence="3 4">
    <name type="scientific">Candida dubliniensis (strain CD36 / ATCC MYA-646 / CBS 7987 / NCPF 3949 / NRRL Y-17841)</name>
    <name type="common">Yeast</name>
    <dbReference type="NCBI Taxonomy" id="573826"/>
    <lineage>
        <taxon>Eukaryota</taxon>
        <taxon>Fungi</taxon>
        <taxon>Dikarya</taxon>
        <taxon>Ascomycota</taxon>
        <taxon>Saccharomycotina</taxon>
        <taxon>Pichiomycetes</taxon>
        <taxon>Debaryomycetaceae</taxon>
        <taxon>Candida/Lodderomyces clade</taxon>
        <taxon>Candida</taxon>
    </lineage>
</organism>
<gene>
    <name evidence="2" type="ordered locus">Cd36_34720</name>
    <name evidence="3" type="ORF">CD36_34720</name>
</gene>
<protein>
    <submittedName>
        <fullName evidence="3">Uncharacterized protein</fullName>
    </submittedName>
</protein>
<dbReference type="RefSeq" id="XP_002422414.1">
    <property type="nucleotide sequence ID" value="XM_002422369.1"/>
</dbReference>
<evidence type="ECO:0000256" key="1">
    <source>
        <dbReference type="SAM" id="MobiDB-lite"/>
    </source>
</evidence>
<feature type="region of interest" description="Disordered" evidence="1">
    <location>
        <begin position="1"/>
        <end position="20"/>
    </location>
</feature>
<feature type="compositionally biased region" description="Polar residues" evidence="1">
    <location>
        <begin position="1"/>
        <end position="10"/>
    </location>
</feature>
<dbReference type="EMBL" id="FM992695">
    <property type="protein sequence ID" value="CAX40421.1"/>
    <property type="molecule type" value="Genomic_DNA"/>
</dbReference>
<evidence type="ECO:0000313" key="4">
    <source>
        <dbReference type="Proteomes" id="UP000002605"/>
    </source>
</evidence>
<evidence type="ECO:0000313" key="2">
    <source>
        <dbReference type="CGD" id="CAL0000160942"/>
    </source>
</evidence>
<dbReference type="OrthoDB" id="5377012at2759"/>
<dbReference type="AlphaFoldDB" id="B9WMV5"/>
<feature type="region of interest" description="Disordered" evidence="1">
    <location>
        <begin position="31"/>
        <end position="132"/>
    </location>
</feature>
<dbReference type="CGD" id="CAL0000160942">
    <property type="gene designation" value="Cd36_34720"/>
</dbReference>